<dbReference type="OrthoDB" id="539213at2759"/>
<feature type="domain" description="SAM" evidence="2">
    <location>
        <begin position="172"/>
        <end position="235"/>
    </location>
</feature>
<feature type="region of interest" description="Disordered" evidence="1">
    <location>
        <begin position="19"/>
        <end position="123"/>
    </location>
</feature>
<proteinExistence type="predicted"/>
<keyword evidence="4" id="KW-1185">Reference proteome</keyword>
<dbReference type="Proteomes" id="UP000054558">
    <property type="component" value="Unassembled WGS sequence"/>
</dbReference>
<dbReference type="CDD" id="cd09487">
    <property type="entry name" value="SAM_superfamily"/>
    <property type="match status" value="1"/>
</dbReference>
<dbReference type="AlphaFoldDB" id="A0A1Y1HME3"/>
<evidence type="ECO:0000256" key="1">
    <source>
        <dbReference type="SAM" id="MobiDB-lite"/>
    </source>
</evidence>
<dbReference type="Pfam" id="PF00536">
    <property type="entry name" value="SAM_1"/>
    <property type="match status" value="1"/>
</dbReference>
<evidence type="ECO:0000259" key="2">
    <source>
        <dbReference type="PROSITE" id="PS50105"/>
    </source>
</evidence>
<accession>A0A1Y1HME3</accession>
<dbReference type="EMBL" id="DF236951">
    <property type="protein sequence ID" value="GAQ77717.1"/>
    <property type="molecule type" value="Genomic_DNA"/>
</dbReference>
<reference evidence="3 4" key="1">
    <citation type="journal article" date="2014" name="Nat. Commun.">
        <title>Klebsormidium flaccidum genome reveals primary factors for plant terrestrial adaptation.</title>
        <authorList>
            <person name="Hori K."/>
            <person name="Maruyama F."/>
            <person name="Fujisawa T."/>
            <person name="Togashi T."/>
            <person name="Yamamoto N."/>
            <person name="Seo M."/>
            <person name="Sato S."/>
            <person name="Yamada T."/>
            <person name="Mori H."/>
            <person name="Tajima N."/>
            <person name="Moriyama T."/>
            <person name="Ikeuchi M."/>
            <person name="Watanabe M."/>
            <person name="Wada H."/>
            <person name="Kobayashi K."/>
            <person name="Saito M."/>
            <person name="Masuda T."/>
            <person name="Sasaki-Sekimoto Y."/>
            <person name="Mashiguchi K."/>
            <person name="Awai K."/>
            <person name="Shimojima M."/>
            <person name="Masuda S."/>
            <person name="Iwai M."/>
            <person name="Nobusawa T."/>
            <person name="Narise T."/>
            <person name="Kondo S."/>
            <person name="Saito H."/>
            <person name="Sato R."/>
            <person name="Murakawa M."/>
            <person name="Ihara Y."/>
            <person name="Oshima-Yamada Y."/>
            <person name="Ohtaka K."/>
            <person name="Satoh M."/>
            <person name="Sonobe K."/>
            <person name="Ishii M."/>
            <person name="Ohtani R."/>
            <person name="Kanamori-Sato M."/>
            <person name="Honoki R."/>
            <person name="Miyazaki D."/>
            <person name="Mochizuki H."/>
            <person name="Umetsu J."/>
            <person name="Higashi K."/>
            <person name="Shibata D."/>
            <person name="Kamiya Y."/>
            <person name="Sato N."/>
            <person name="Nakamura Y."/>
            <person name="Tabata S."/>
            <person name="Ida S."/>
            <person name="Kurokawa K."/>
            <person name="Ohta H."/>
        </authorList>
    </citation>
    <scope>NUCLEOTIDE SEQUENCE [LARGE SCALE GENOMIC DNA]</scope>
    <source>
        <strain evidence="3 4">NIES-2285</strain>
    </source>
</reference>
<dbReference type="InterPro" id="IPR013761">
    <property type="entry name" value="SAM/pointed_sf"/>
</dbReference>
<dbReference type="InterPro" id="IPR001660">
    <property type="entry name" value="SAM"/>
</dbReference>
<name>A0A1Y1HME3_KLENI</name>
<evidence type="ECO:0000313" key="3">
    <source>
        <dbReference type="EMBL" id="GAQ77717.1"/>
    </source>
</evidence>
<sequence length="238" mass="25670">METFLLKYGEYEAGLQALREDSRPTLARSDSSPDPLKRHVAITDLASPPPWVSPLLKQSLEGPSRKTSRFKSEGPQKEQDHESTQELPSGYVSDDVSGGGGPAPRWGRKLDRTRTPPRRSLGSVLLGQIPLKASGTFSGMAAEENTDPRTDSLDLEDGMKWKTGLGVPDGLGDPPGLFEMLDGMGLGRYASVLEEAEVTVDILSTMTPEQLKEAGVQAIGARLRILEAFRAPKATSSP</sequence>
<organism evidence="3 4">
    <name type="scientific">Klebsormidium nitens</name>
    <name type="common">Green alga</name>
    <name type="synonym">Ulothrix nitens</name>
    <dbReference type="NCBI Taxonomy" id="105231"/>
    <lineage>
        <taxon>Eukaryota</taxon>
        <taxon>Viridiplantae</taxon>
        <taxon>Streptophyta</taxon>
        <taxon>Klebsormidiophyceae</taxon>
        <taxon>Klebsormidiales</taxon>
        <taxon>Klebsormidiaceae</taxon>
        <taxon>Klebsormidium</taxon>
    </lineage>
</organism>
<dbReference type="Gene3D" id="1.10.150.50">
    <property type="entry name" value="Transcription Factor, Ets-1"/>
    <property type="match status" value="1"/>
</dbReference>
<dbReference type="SMART" id="SM00454">
    <property type="entry name" value="SAM"/>
    <property type="match status" value="1"/>
</dbReference>
<dbReference type="SUPFAM" id="SSF47769">
    <property type="entry name" value="SAM/Pointed domain"/>
    <property type="match status" value="1"/>
</dbReference>
<protein>
    <recommendedName>
        <fullName evidence="2">SAM domain-containing protein</fullName>
    </recommendedName>
</protein>
<dbReference type="PROSITE" id="PS50105">
    <property type="entry name" value="SAM_DOMAIN"/>
    <property type="match status" value="1"/>
</dbReference>
<gene>
    <name evidence="3" type="ORF">KFL_000020780</name>
</gene>
<evidence type="ECO:0000313" key="4">
    <source>
        <dbReference type="Proteomes" id="UP000054558"/>
    </source>
</evidence>
<feature type="compositionally biased region" description="Basic and acidic residues" evidence="1">
    <location>
        <begin position="70"/>
        <end position="84"/>
    </location>
</feature>